<organism evidence="1">
    <name type="scientific">bioreactor metagenome</name>
    <dbReference type="NCBI Taxonomy" id="1076179"/>
    <lineage>
        <taxon>unclassified sequences</taxon>
        <taxon>metagenomes</taxon>
        <taxon>ecological metagenomes</taxon>
    </lineage>
</organism>
<name>A0A644ZJT6_9ZZZZ</name>
<dbReference type="EMBL" id="VSSQ01009259">
    <property type="protein sequence ID" value="MPM41142.1"/>
    <property type="molecule type" value="Genomic_DNA"/>
</dbReference>
<dbReference type="AlphaFoldDB" id="A0A644ZJT6"/>
<protein>
    <submittedName>
        <fullName evidence="1">Uncharacterized protein</fullName>
    </submittedName>
</protein>
<evidence type="ECO:0000313" key="1">
    <source>
        <dbReference type="EMBL" id="MPM41142.1"/>
    </source>
</evidence>
<comment type="caution">
    <text evidence="1">The sequence shown here is derived from an EMBL/GenBank/DDBJ whole genome shotgun (WGS) entry which is preliminary data.</text>
</comment>
<gene>
    <name evidence="1" type="ORF">SDC9_87792</name>
</gene>
<sequence>MPATGTPGLALVSRRCVGDERPRSEQRVDRLMIHVVEALVLAGHRPDEAVGLSADTGVDRPARRDDGLIVGDDQVAGLVRVTHQVHHASIVGNVEIQIALGAAIVGVGGHGVPHAAGVQLGQAHDDLARLDAVLVDIAVQGAAIGVLLIAQLADVTLTRQHRRGRIAGVRRRTEEVEERLLVMLGGEADVADTASDVQAAALGQFVPVAVGGDHAGATNDEHAHFAALQEVVGPHFLGGLQPQRLVDRGGAAQNHAILMTVNQDDLVVDEQIRDEEVGSQFLGVHAGRFGHADRMTVLHVVEAFRCSAPDSNPAAETATSLLPRCRTGLLVRDSLGWPRLRHRHYPSQALTSSAVRAVTSSALRPAL</sequence>
<reference evidence="1" key="1">
    <citation type="submission" date="2019-08" db="EMBL/GenBank/DDBJ databases">
        <authorList>
            <person name="Kucharzyk K."/>
            <person name="Murdoch R.W."/>
            <person name="Higgins S."/>
            <person name="Loffler F."/>
        </authorList>
    </citation>
    <scope>NUCLEOTIDE SEQUENCE</scope>
</reference>
<proteinExistence type="predicted"/>
<accession>A0A644ZJT6</accession>